<dbReference type="EMBL" id="CP029352">
    <property type="protein sequence ID" value="AWK85254.1"/>
    <property type="molecule type" value="Genomic_DNA"/>
</dbReference>
<dbReference type="InterPro" id="IPR058634">
    <property type="entry name" value="AaeA-lik-b-barrel"/>
</dbReference>
<dbReference type="InterPro" id="IPR058625">
    <property type="entry name" value="MdtA-like_BSH"/>
</dbReference>
<dbReference type="GO" id="GO:0055085">
    <property type="term" value="P:transmembrane transport"/>
    <property type="evidence" value="ECO:0007669"/>
    <property type="project" value="InterPro"/>
</dbReference>
<name>A0A2S2CL81_9PROT</name>
<feature type="domain" description="Multidrug resistance protein MdtA-like barrel-sandwich hybrid" evidence="4">
    <location>
        <begin position="66"/>
        <end position="255"/>
    </location>
</feature>
<dbReference type="Proteomes" id="UP000245629">
    <property type="component" value="Chromosome 1"/>
</dbReference>
<keyword evidence="3" id="KW-0812">Transmembrane</keyword>
<dbReference type="AlphaFoldDB" id="A0A2S2CL81"/>
<evidence type="ECO:0000259" key="4">
    <source>
        <dbReference type="Pfam" id="PF25917"/>
    </source>
</evidence>
<dbReference type="RefSeq" id="WP_109324287.1">
    <property type="nucleotide sequence ID" value="NZ_CP029352.1"/>
</dbReference>
<evidence type="ECO:0000313" key="6">
    <source>
        <dbReference type="EMBL" id="AWK85254.1"/>
    </source>
</evidence>
<dbReference type="Gene3D" id="2.40.50.100">
    <property type="match status" value="1"/>
</dbReference>
<keyword evidence="3" id="KW-1133">Transmembrane helix</keyword>
<dbReference type="PANTHER" id="PTHR30386">
    <property type="entry name" value="MEMBRANE FUSION SUBUNIT OF EMRAB-TOLC MULTIDRUG EFFLUX PUMP"/>
    <property type="match status" value="1"/>
</dbReference>
<dbReference type="Pfam" id="PF25917">
    <property type="entry name" value="BSH_RND"/>
    <property type="match status" value="1"/>
</dbReference>
<reference evidence="7" key="1">
    <citation type="submission" date="2018-05" db="EMBL/GenBank/DDBJ databases">
        <title>Azospirillum thermophila sp. nov., a novel isolated from hot spring.</title>
        <authorList>
            <person name="Zhao Z."/>
        </authorList>
    </citation>
    <scope>NUCLEOTIDE SEQUENCE [LARGE SCALE GENOMIC DNA]</scope>
    <source>
        <strain evidence="7">CFH 70021</strain>
    </source>
</reference>
<evidence type="ECO:0000259" key="5">
    <source>
        <dbReference type="Pfam" id="PF25963"/>
    </source>
</evidence>
<dbReference type="InterPro" id="IPR050739">
    <property type="entry name" value="MFP"/>
</dbReference>
<dbReference type="Gene3D" id="2.40.30.170">
    <property type="match status" value="1"/>
</dbReference>
<proteinExistence type="predicted"/>
<sequence>MTAVSAPDPSDRKSDPAARAAARRPRWRRLLLMAVLPVAVAVGGGYVWVTGGRYVSTDNAYVQQDKVTVSPDVAGRVVEVAVHENQTVSRGQLLFRIDEEPFRLALQQADAAVASARLKVDQLRAAHGEALANQRAAEETVDYQQREFQRQQDLLKTGVAARAKYDEVRHDLQSAQQALNSARQSVISARAALGGDPDIPTDRHPSVLEAIARRDQARRDLEHTVVRAPADGTISQTDRLLVGQYMPVGTPAVSLVESGVSWVEANFKETDLTHMKPGQTATIAIDAYPDRRLTARVESIGAGTGSEFSVLPAQNATGNWVKVVQRVPVRLRIEQSGDPSRSDAVALRTGLSADVEIDTHYTRPLPSPVRGALAAVGLERAEP</sequence>
<evidence type="ECO:0000256" key="3">
    <source>
        <dbReference type="SAM" id="Phobius"/>
    </source>
</evidence>
<dbReference type="KEGG" id="azz:DEW08_02835"/>
<evidence type="ECO:0000313" key="7">
    <source>
        <dbReference type="Proteomes" id="UP000245629"/>
    </source>
</evidence>
<accession>A0A2S2CL81</accession>
<keyword evidence="7" id="KW-1185">Reference proteome</keyword>
<organism evidence="6 7">
    <name type="scientific">Azospirillum thermophilum</name>
    <dbReference type="NCBI Taxonomy" id="2202148"/>
    <lineage>
        <taxon>Bacteria</taxon>
        <taxon>Pseudomonadati</taxon>
        <taxon>Pseudomonadota</taxon>
        <taxon>Alphaproteobacteria</taxon>
        <taxon>Rhodospirillales</taxon>
        <taxon>Azospirillaceae</taxon>
        <taxon>Azospirillum</taxon>
    </lineage>
</organism>
<protein>
    <submittedName>
        <fullName evidence="6">HlyD family secretion protein</fullName>
    </submittedName>
</protein>
<dbReference type="GO" id="GO:0030313">
    <property type="term" value="C:cell envelope"/>
    <property type="evidence" value="ECO:0007669"/>
    <property type="project" value="UniProtKB-SubCell"/>
</dbReference>
<gene>
    <name evidence="6" type="ORF">DEW08_02835</name>
</gene>
<dbReference type="OrthoDB" id="9811754at2"/>
<dbReference type="PANTHER" id="PTHR30386:SF19">
    <property type="entry name" value="MULTIDRUG EXPORT PROTEIN EMRA-RELATED"/>
    <property type="match status" value="1"/>
</dbReference>
<keyword evidence="3" id="KW-0472">Membrane</keyword>
<evidence type="ECO:0000256" key="2">
    <source>
        <dbReference type="SAM" id="MobiDB-lite"/>
    </source>
</evidence>
<dbReference type="SUPFAM" id="SSF111369">
    <property type="entry name" value="HlyD-like secretion proteins"/>
    <property type="match status" value="1"/>
</dbReference>
<feature type="region of interest" description="Disordered" evidence="2">
    <location>
        <begin position="1"/>
        <end position="20"/>
    </location>
</feature>
<feature type="transmembrane region" description="Helical" evidence="3">
    <location>
        <begin position="30"/>
        <end position="49"/>
    </location>
</feature>
<feature type="domain" description="p-hydroxybenzoic acid efflux pump subunit AaeA-like beta-barrel" evidence="5">
    <location>
        <begin position="262"/>
        <end position="336"/>
    </location>
</feature>
<dbReference type="Pfam" id="PF25963">
    <property type="entry name" value="Beta-barrel_AAEA"/>
    <property type="match status" value="1"/>
</dbReference>
<dbReference type="Gene3D" id="1.10.287.470">
    <property type="entry name" value="Helix hairpin bin"/>
    <property type="match status" value="1"/>
</dbReference>
<evidence type="ECO:0000256" key="1">
    <source>
        <dbReference type="ARBA" id="ARBA00004196"/>
    </source>
</evidence>
<comment type="subcellular location">
    <subcellularLocation>
        <location evidence="1">Cell envelope</location>
    </subcellularLocation>
</comment>